<evidence type="ECO:0000256" key="1">
    <source>
        <dbReference type="SAM" id="MobiDB-lite"/>
    </source>
</evidence>
<dbReference type="AlphaFoldDB" id="A0A6J6A0D9"/>
<feature type="region of interest" description="Disordered" evidence="1">
    <location>
        <begin position="1"/>
        <end position="20"/>
    </location>
</feature>
<protein>
    <submittedName>
        <fullName evidence="2">Unannotated protein</fullName>
    </submittedName>
</protein>
<evidence type="ECO:0000313" key="2">
    <source>
        <dbReference type="EMBL" id="CAB4347258.1"/>
    </source>
</evidence>
<proteinExistence type="predicted"/>
<dbReference type="EMBL" id="CAESAO010000203">
    <property type="protein sequence ID" value="CAB4347258.1"/>
    <property type="molecule type" value="Genomic_DNA"/>
</dbReference>
<gene>
    <name evidence="2" type="ORF">UFOPK3522_01626</name>
</gene>
<organism evidence="2">
    <name type="scientific">freshwater metagenome</name>
    <dbReference type="NCBI Taxonomy" id="449393"/>
    <lineage>
        <taxon>unclassified sequences</taxon>
        <taxon>metagenomes</taxon>
        <taxon>ecological metagenomes</taxon>
    </lineage>
</organism>
<name>A0A6J6A0D9_9ZZZZ</name>
<reference evidence="2" key="1">
    <citation type="submission" date="2020-05" db="EMBL/GenBank/DDBJ databases">
        <authorList>
            <person name="Chiriac C."/>
            <person name="Salcher M."/>
            <person name="Ghai R."/>
            <person name="Kavagutti S V."/>
        </authorList>
    </citation>
    <scope>NUCLEOTIDE SEQUENCE</scope>
</reference>
<accession>A0A6J6A0D9</accession>
<sequence length="196" mass="21801">MLGSVPQGKDETGQPTPRAASLLTFLPLEREPRAVSFPERYAGPLEAAYANLELETVEADRERALGELDDRPAAKIERDEQRRSSLITVSRWGEEGRAGMVDAVRSAVHHHDDVVYCDLDLETLSSADLDEAIQQLREFDFFYCGLALCASAGHDHLRLQALMSDDIQLDGIVLDSDYAQQLRETIFADRAPSSRV</sequence>